<dbReference type="AlphaFoldDB" id="A0A4R2GHZ5"/>
<feature type="chain" id="PRO_5020698773" evidence="2">
    <location>
        <begin position="22"/>
        <end position="614"/>
    </location>
</feature>
<proteinExistence type="predicted"/>
<feature type="domain" description="Signal transduction histidine kinase internal region" evidence="3">
    <location>
        <begin position="427"/>
        <end position="506"/>
    </location>
</feature>
<keyword evidence="2" id="KW-0732">Signal</keyword>
<dbReference type="RefSeq" id="WP_132433798.1">
    <property type="nucleotide sequence ID" value="NZ_SLWK01000006.1"/>
</dbReference>
<evidence type="ECO:0000313" key="4">
    <source>
        <dbReference type="EMBL" id="TCO07893.1"/>
    </source>
</evidence>
<dbReference type="Proteomes" id="UP000295221">
    <property type="component" value="Unassembled WGS sequence"/>
</dbReference>
<dbReference type="Pfam" id="PF06580">
    <property type="entry name" value="His_kinase"/>
    <property type="match status" value="1"/>
</dbReference>
<dbReference type="PANTHER" id="PTHR34220">
    <property type="entry name" value="SENSOR HISTIDINE KINASE YPDA"/>
    <property type="match status" value="1"/>
</dbReference>
<keyword evidence="1" id="KW-1133">Transmembrane helix</keyword>
<dbReference type="OrthoDB" id="6190788at2"/>
<dbReference type="Gene3D" id="3.30.565.10">
    <property type="entry name" value="Histidine kinase-like ATPase, C-terminal domain"/>
    <property type="match status" value="1"/>
</dbReference>
<keyword evidence="1" id="KW-0472">Membrane</keyword>
<comment type="caution">
    <text evidence="4">The sequence shown here is derived from an EMBL/GenBank/DDBJ whole genome shotgun (WGS) entry which is preliminary data.</text>
</comment>
<dbReference type="PROSITE" id="PS51257">
    <property type="entry name" value="PROKAR_LIPOPROTEIN"/>
    <property type="match status" value="1"/>
</dbReference>
<dbReference type="InterPro" id="IPR010559">
    <property type="entry name" value="Sig_transdc_His_kin_internal"/>
</dbReference>
<evidence type="ECO:0000259" key="3">
    <source>
        <dbReference type="Pfam" id="PF06580"/>
    </source>
</evidence>
<reference evidence="4 5" key="1">
    <citation type="submission" date="2019-03" db="EMBL/GenBank/DDBJ databases">
        <title>Genomic Encyclopedia of Type Strains, Phase IV (KMG-IV): sequencing the most valuable type-strain genomes for metagenomic binning, comparative biology and taxonomic classification.</title>
        <authorList>
            <person name="Goeker M."/>
        </authorList>
    </citation>
    <scope>NUCLEOTIDE SEQUENCE [LARGE SCALE GENOMIC DNA]</scope>
    <source>
        <strain evidence="4 5">DSM 24179</strain>
    </source>
</reference>
<feature type="transmembrane region" description="Helical" evidence="1">
    <location>
        <begin position="281"/>
        <end position="302"/>
    </location>
</feature>
<gene>
    <name evidence="4" type="ORF">EV194_10634</name>
</gene>
<dbReference type="InterPro" id="IPR050640">
    <property type="entry name" value="Bact_2-comp_sensor_kinase"/>
</dbReference>
<accession>A0A4R2GHZ5</accession>
<keyword evidence="4" id="KW-0808">Transferase</keyword>
<dbReference type="PANTHER" id="PTHR34220:SF7">
    <property type="entry name" value="SENSOR HISTIDINE KINASE YPDA"/>
    <property type="match status" value="1"/>
</dbReference>
<dbReference type="GO" id="GO:0000155">
    <property type="term" value="F:phosphorelay sensor kinase activity"/>
    <property type="evidence" value="ECO:0007669"/>
    <property type="project" value="InterPro"/>
</dbReference>
<feature type="signal peptide" evidence="2">
    <location>
        <begin position="1"/>
        <end position="21"/>
    </location>
</feature>
<keyword evidence="5" id="KW-1185">Reference proteome</keyword>
<protein>
    <submittedName>
        <fullName evidence="4">Histidine kinase</fullName>
    </submittedName>
</protein>
<keyword evidence="1" id="KW-0812">Transmembrane</keyword>
<evidence type="ECO:0000313" key="5">
    <source>
        <dbReference type="Proteomes" id="UP000295221"/>
    </source>
</evidence>
<name>A0A4R2GHZ5_9BACT</name>
<organism evidence="4 5">
    <name type="scientific">Natronoflexus pectinivorans</name>
    <dbReference type="NCBI Taxonomy" id="682526"/>
    <lineage>
        <taxon>Bacteria</taxon>
        <taxon>Pseudomonadati</taxon>
        <taxon>Bacteroidota</taxon>
        <taxon>Bacteroidia</taxon>
        <taxon>Marinilabiliales</taxon>
        <taxon>Marinilabiliaceae</taxon>
        <taxon>Natronoflexus</taxon>
    </lineage>
</organism>
<evidence type="ECO:0000256" key="2">
    <source>
        <dbReference type="SAM" id="SignalP"/>
    </source>
</evidence>
<dbReference type="SUPFAM" id="SSF55874">
    <property type="entry name" value="ATPase domain of HSP90 chaperone/DNA topoisomerase II/histidine kinase"/>
    <property type="match status" value="1"/>
</dbReference>
<feature type="transmembrane region" description="Helical" evidence="1">
    <location>
        <begin position="317"/>
        <end position="341"/>
    </location>
</feature>
<evidence type="ECO:0000256" key="1">
    <source>
        <dbReference type="SAM" id="Phobius"/>
    </source>
</evidence>
<dbReference type="InterPro" id="IPR036890">
    <property type="entry name" value="HATPase_C_sf"/>
</dbReference>
<dbReference type="GO" id="GO:0016020">
    <property type="term" value="C:membrane"/>
    <property type="evidence" value="ECO:0007669"/>
    <property type="project" value="InterPro"/>
</dbReference>
<dbReference type="EMBL" id="SLWK01000006">
    <property type="protein sequence ID" value="TCO07893.1"/>
    <property type="molecule type" value="Genomic_DNA"/>
</dbReference>
<sequence>MKTRALISVLLVFACFFQLEASMLEIDPHTEKTYWRFIKDRLFDGQNDIASKFQKNIYIQLTTDCSDDSVIVNDLIKVLQKLIPDRKIEFLRSTYENPEINIAEEVIFLGINKAPMFSNRDFRSSKNINGNQIFYTGFKGIYQPEIYMQGIHIKLSDSVTFAERKRYIEFAVLRSLCTIKGRPKEASTFFPNAVFNGFDYEPYGTEFSEVDKFLIQKLYSKDFDEKFKRYLIDNYSRRYYRAFLYKDQYNSIKTLISLIITLLVIALFYKTLLFRNYKYKYIGYINIALILGATFVIIHWILQHIASIGVYRLSTNIIISLAFLIVSVLLATILYGAEFLFIRPYSSFNTKTFLKVIFFFIIISIPSFILRFTIPGFSTAMLINFITFGFVVALGRGFLLYIKEVGDSTIRQKDVELLKLEDLKVKAEMQSLNAKINPHFLYNSLNSIAGLAHINPDKTEKMAVALSDLFKYNIDRTSKQYSTIREEVEMASAYLEIEEIRFTDRLNYSIHIDAVTESIEIPRNLILPLVENAVKHGISKIEGVGEIYLSVKKSDGGFLISVKDNGPDFPDGLVSGFGLKCVQDIIQLYYKGKAEFSWQNEPQKMVTIEVNSTI</sequence>
<feature type="transmembrane region" description="Helical" evidence="1">
    <location>
        <begin position="353"/>
        <end position="374"/>
    </location>
</feature>
<feature type="transmembrane region" description="Helical" evidence="1">
    <location>
        <begin position="251"/>
        <end position="269"/>
    </location>
</feature>
<keyword evidence="4" id="KW-0418">Kinase</keyword>
<feature type="transmembrane region" description="Helical" evidence="1">
    <location>
        <begin position="380"/>
        <end position="402"/>
    </location>
</feature>